<reference evidence="1 2" key="1">
    <citation type="submission" date="2024-01" db="EMBL/GenBank/DDBJ databases">
        <title>The genome of the rayed Mediterranean limpet Patella caerulea (Linnaeus, 1758).</title>
        <authorList>
            <person name="Anh-Thu Weber A."/>
            <person name="Halstead-Nussloch G."/>
        </authorList>
    </citation>
    <scope>NUCLEOTIDE SEQUENCE [LARGE SCALE GENOMIC DNA]</scope>
    <source>
        <strain evidence="1">AATW-2023a</strain>
        <tissue evidence="1">Whole specimen</tissue>
    </source>
</reference>
<organism evidence="1 2">
    <name type="scientific">Patella caerulea</name>
    <name type="common">Rayed Mediterranean limpet</name>
    <dbReference type="NCBI Taxonomy" id="87958"/>
    <lineage>
        <taxon>Eukaryota</taxon>
        <taxon>Metazoa</taxon>
        <taxon>Spiralia</taxon>
        <taxon>Lophotrochozoa</taxon>
        <taxon>Mollusca</taxon>
        <taxon>Gastropoda</taxon>
        <taxon>Patellogastropoda</taxon>
        <taxon>Patelloidea</taxon>
        <taxon>Patellidae</taxon>
        <taxon>Patella</taxon>
    </lineage>
</organism>
<accession>A0AAN8JE80</accession>
<evidence type="ECO:0000313" key="1">
    <source>
        <dbReference type="EMBL" id="KAK6175952.1"/>
    </source>
</evidence>
<evidence type="ECO:0000313" key="2">
    <source>
        <dbReference type="Proteomes" id="UP001347796"/>
    </source>
</evidence>
<dbReference type="Proteomes" id="UP001347796">
    <property type="component" value="Unassembled WGS sequence"/>
</dbReference>
<gene>
    <name evidence="1" type="ORF">SNE40_014324</name>
</gene>
<proteinExistence type="predicted"/>
<dbReference type="EMBL" id="JAZGQO010000010">
    <property type="protein sequence ID" value="KAK6175952.1"/>
    <property type="molecule type" value="Genomic_DNA"/>
</dbReference>
<keyword evidence="2" id="KW-1185">Reference proteome</keyword>
<protein>
    <submittedName>
        <fullName evidence="1">Uncharacterized protein</fullName>
    </submittedName>
</protein>
<sequence>MKDALHYLKHNNKYYSDIEFNDEWVDISDEILEGDNSVLKELASNHSDYEIDELPNINVKDIDEKDDLPDIDAEEEKLNGPELATCLQPLDIKLLDELDDFGGSVMIMGDFNEDILKGKAGIQQCMEKNFYKQCVTEVTTDDIESFSP</sequence>
<comment type="caution">
    <text evidence="1">The sequence shown here is derived from an EMBL/GenBank/DDBJ whole genome shotgun (WGS) entry which is preliminary data.</text>
</comment>
<name>A0AAN8JE80_PATCE</name>
<dbReference type="AlphaFoldDB" id="A0AAN8JE80"/>